<dbReference type="PANTHER" id="PTHR43808">
    <property type="entry name" value="ACETYLORNITHINE DEACETYLASE"/>
    <property type="match status" value="1"/>
</dbReference>
<dbReference type="InterPro" id="IPR002933">
    <property type="entry name" value="Peptidase_M20"/>
</dbReference>
<dbReference type="Pfam" id="PF07687">
    <property type="entry name" value="M20_dimer"/>
    <property type="match status" value="1"/>
</dbReference>
<name>A0A5B8U0Y8_9ACTN</name>
<keyword evidence="5" id="KW-0862">Zinc</keyword>
<dbReference type="Proteomes" id="UP000321805">
    <property type="component" value="Chromosome"/>
</dbReference>
<dbReference type="Gene3D" id="1.10.150.900">
    <property type="match status" value="1"/>
</dbReference>
<dbReference type="GO" id="GO:0016787">
    <property type="term" value="F:hydrolase activity"/>
    <property type="evidence" value="ECO:0007669"/>
    <property type="project" value="UniProtKB-KW"/>
</dbReference>
<dbReference type="Gene3D" id="3.30.70.360">
    <property type="match status" value="1"/>
</dbReference>
<comment type="similarity">
    <text evidence="2">Belongs to the peptidase M20A family.</text>
</comment>
<dbReference type="Gene3D" id="3.40.630.10">
    <property type="entry name" value="Zn peptidases"/>
    <property type="match status" value="1"/>
</dbReference>
<keyword evidence="3" id="KW-0479">Metal-binding</keyword>
<dbReference type="InterPro" id="IPR036264">
    <property type="entry name" value="Bact_exopeptidase_dim_dom"/>
</dbReference>
<evidence type="ECO:0000256" key="3">
    <source>
        <dbReference type="ARBA" id="ARBA00022723"/>
    </source>
</evidence>
<dbReference type="InterPro" id="IPR050072">
    <property type="entry name" value="Peptidase_M20A"/>
</dbReference>
<feature type="domain" description="Peptidase M20 dimerisation" evidence="6">
    <location>
        <begin position="186"/>
        <end position="316"/>
    </location>
</feature>
<organism evidence="7 8">
    <name type="scientific">Baekduia soli</name>
    <dbReference type="NCBI Taxonomy" id="496014"/>
    <lineage>
        <taxon>Bacteria</taxon>
        <taxon>Bacillati</taxon>
        <taxon>Actinomycetota</taxon>
        <taxon>Thermoleophilia</taxon>
        <taxon>Solirubrobacterales</taxon>
        <taxon>Baekduiaceae</taxon>
        <taxon>Baekduia</taxon>
    </lineage>
</organism>
<sequence>MALEERAVELLQQLIRHKTVNPPGEERPLQEELAAELRDAGFEVELVGRTESRPNLVARLRGRAGGPVLTLLSHVDTVLADPSEWRYDPWSGALIDGEVWGRGAQDMKSQTAAEVAAALDLARSGWRPAHGDLLVVVVVDEETGGADGAIWLTETHPDLVRSDFLLNEGAGTVIPHGDERLYGVCTAEKGVFRFTLTTRGAAGHASMPNVGDNALPKLAPLLAALGSRRPEHDLTDAPRALLAALGLPDLAALQAANPALATFVEPMSSVTFAPTMISAGRKINVIPSAASLKVDCRVPPGHGRDTALRRMTEVLEGLDGYELTWDEEVVGNGSPVESPLMDAIGRWVQAEDPGSRLVPVMLPAYTDSRAFRDAFPECVAYGFFPQRERNLFEMWPLVHGKDERITAADVGFAARAYRAIAQDLLG</sequence>
<dbReference type="AlphaFoldDB" id="A0A5B8U0Y8"/>
<keyword evidence="4 7" id="KW-0378">Hydrolase</keyword>
<evidence type="ECO:0000256" key="2">
    <source>
        <dbReference type="ARBA" id="ARBA00006247"/>
    </source>
</evidence>
<evidence type="ECO:0000259" key="6">
    <source>
        <dbReference type="Pfam" id="PF07687"/>
    </source>
</evidence>
<evidence type="ECO:0000313" key="7">
    <source>
        <dbReference type="EMBL" id="QEC46683.1"/>
    </source>
</evidence>
<proteinExistence type="inferred from homology"/>
<accession>A0A5B8U0Y8</accession>
<evidence type="ECO:0000256" key="1">
    <source>
        <dbReference type="ARBA" id="ARBA00001947"/>
    </source>
</evidence>
<dbReference type="EMBL" id="CP042430">
    <property type="protein sequence ID" value="QEC46683.1"/>
    <property type="molecule type" value="Genomic_DNA"/>
</dbReference>
<dbReference type="InterPro" id="IPR011650">
    <property type="entry name" value="Peptidase_M20_dimer"/>
</dbReference>
<keyword evidence="8" id="KW-1185">Reference proteome</keyword>
<protein>
    <submittedName>
        <fullName evidence="7">M20/M25/M40 family metallo-hydrolase</fullName>
    </submittedName>
</protein>
<gene>
    <name evidence="7" type="ORF">FSW04_03185</name>
</gene>
<dbReference type="SUPFAM" id="SSF53187">
    <property type="entry name" value="Zn-dependent exopeptidases"/>
    <property type="match status" value="1"/>
</dbReference>
<dbReference type="OrthoDB" id="7055905at2"/>
<reference evidence="7 8" key="1">
    <citation type="journal article" date="2018" name="J. Microbiol.">
        <title>Baekduia soli gen. nov., sp. nov., a novel bacterium isolated from the soil of Baekdu Mountain and proposal of a novel family name, Baekduiaceae fam. nov.</title>
        <authorList>
            <person name="An D.S."/>
            <person name="Siddiqi M.Z."/>
            <person name="Kim K.H."/>
            <person name="Yu H.S."/>
            <person name="Im W.T."/>
        </authorList>
    </citation>
    <scope>NUCLEOTIDE SEQUENCE [LARGE SCALE GENOMIC DNA]</scope>
    <source>
        <strain evidence="7 8">BR7-21</strain>
    </source>
</reference>
<comment type="cofactor">
    <cofactor evidence="1">
        <name>Zn(2+)</name>
        <dbReference type="ChEBI" id="CHEBI:29105"/>
    </cofactor>
</comment>
<dbReference type="GO" id="GO:0046872">
    <property type="term" value="F:metal ion binding"/>
    <property type="evidence" value="ECO:0007669"/>
    <property type="project" value="UniProtKB-KW"/>
</dbReference>
<dbReference type="Pfam" id="PF01546">
    <property type="entry name" value="Peptidase_M20"/>
    <property type="match status" value="1"/>
</dbReference>
<evidence type="ECO:0000256" key="5">
    <source>
        <dbReference type="ARBA" id="ARBA00022833"/>
    </source>
</evidence>
<dbReference type="RefSeq" id="WP_146916175.1">
    <property type="nucleotide sequence ID" value="NZ_CP042430.1"/>
</dbReference>
<dbReference type="SUPFAM" id="SSF55031">
    <property type="entry name" value="Bacterial exopeptidase dimerisation domain"/>
    <property type="match status" value="1"/>
</dbReference>
<evidence type="ECO:0000256" key="4">
    <source>
        <dbReference type="ARBA" id="ARBA00022801"/>
    </source>
</evidence>
<evidence type="ECO:0000313" key="8">
    <source>
        <dbReference type="Proteomes" id="UP000321805"/>
    </source>
</evidence>
<dbReference type="InterPro" id="IPR001261">
    <property type="entry name" value="ArgE/DapE_CS"/>
</dbReference>
<dbReference type="PROSITE" id="PS00759">
    <property type="entry name" value="ARGE_DAPE_CPG2_2"/>
    <property type="match status" value="1"/>
</dbReference>
<dbReference type="KEGG" id="bsol:FSW04_03185"/>
<dbReference type="PANTHER" id="PTHR43808:SF8">
    <property type="entry name" value="PEPTIDASE M20 DIMERISATION DOMAIN-CONTAINING PROTEIN"/>
    <property type="match status" value="1"/>
</dbReference>